<sequence>MLRNLRSMRGLRSLQSGTTTHFPEVLFRATSSRKGSEPWAKKTTQPFSTATHGNNPKAIGEELVFAGHMKIVRRSIEMPDGHVAKFDISKARGSTVFVVPWCSRTKTLWMLSEFYPGCMDWRMGCVAGFVEAEKHEGGDPEAAARMEVEEEAHLRGGKLVSLLSDEGGHKSGEVPSEPSSSSSTSSSCSGGTAATLVSGKYTEMTSRYFLCIDPEPSPSPPPRDKEELIEIHPGVSMETAMQWIHTGRVSATSALCILLARQKLAQMGEI</sequence>
<dbReference type="SUPFAM" id="SSF55811">
    <property type="entry name" value="Nudix"/>
    <property type="match status" value="1"/>
</dbReference>
<dbReference type="InterPro" id="IPR015797">
    <property type="entry name" value="NUDIX_hydrolase-like_dom_sf"/>
</dbReference>
<proteinExistence type="predicted"/>
<evidence type="ECO:0000256" key="1">
    <source>
        <dbReference type="SAM" id="MobiDB-lite"/>
    </source>
</evidence>
<dbReference type="EMBL" id="CDMZ01001658">
    <property type="protein sequence ID" value="CEM35793.1"/>
    <property type="molecule type" value="Genomic_DNA"/>
</dbReference>
<name>A0A0G4GXU3_9ALVE</name>
<accession>A0A0G4GXU3</accession>
<dbReference type="VEuPathDB" id="CryptoDB:Cvel_782"/>
<gene>
    <name evidence="2" type="ORF">Cvel_782</name>
</gene>
<feature type="region of interest" description="Disordered" evidence="1">
    <location>
        <begin position="165"/>
        <end position="190"/>
    </location>
</feature>
<evidence type="ECO:0000313" key="2">
    <source>
        <dbReference type="EMBL" id="CEM35793.1"/>
    </source>
</evidence>
<protein>
    <submittedName>
        <fullName evidence="2">Uncharacterized protein</fullName>
    </submittedName>
</protein>
<dbReference type="Gene3D" id="3.90.79.10">
    <property type="entry name" value="Nucleoside Triphosphate Pyrophosphohydrolase"/>
    <property type="match status" value="1"/>
</dbReference>
<organism evidence="2">
    <name type="scientific">Chromera velia CCMP2878</name>
    <dbReference type="NCBI Taxonomy" id="1169474"/>
    <lineage>
        <taxon>Eukaryota</taxon>
        <taxon>Sar</taxon>
        <taxon>Alveolata</taxon>
        <taxon>Colpodellida</taxon>
        <taxon>Chromeraceae</taxon>
        <taxon>Chromera</taxon>
    </lineage>
</organism>
<feature type="compositionally biased region" description="Low complexity" evidence="1">
    <location>
        <begin position="173"/>
        <end position="190"/>
    </location>
</feature>
<dbReference type="PhylomeDB" id="A0A0G4GXU3"/>
<reference evidence="2" key="1">
    <citation type="submission" date="2014-11" db="EMBL/GenBank/DDBJ databases">
        <authorList>
            <person name="Otto D Thomas"/>
            <person name="Naeem Raeece"/>
        </authorList>
    </citation>
    <scope>NUCLEOTIDE SEQUENCE</scope>
</reference>
<dbReference type="AlphaFoldDB" id="A0A0G4GXU3"/>